<dbReference type="Gene3D" id="1.20.920.20">
    <property type="match status" value="2"/>
</dbReference>
<comment type="similarity">
    <text evidence="1">Belongs to the dynein heavy chain family.</text>
</comment>
<evidence type="ECO:0000259" key="4">
    <source>
        <dbReference type="Pfam" id="PF12780"/>
    </source>
</evidence>
<proteinExistence type="inferred from homology"/>
<dbReference type="AlphaFoldDB" id="A0A8C4SK54"/>
<feature type="coiled-coil region" evidence="2">
    <location>
        <begin position="97"/>
        <end position="162"/>
    </location>
</feature>
<evidence type="ECO:0000259" key="3">
    <source>
        <dbReference type="Pfam" id="PF12777"/>
    </source>
</evidence>
<feature type="domain" description="Dynein heavy chain AAA module D4" evidence="4">
    <location>
        <begin position="1"/>
        <end position="78"/>
    </location>
</feature>
<evidence type="ECO:0000259" key="5">
    <source>
        <dbReference type="Pfam" id="PF12781"/>
    </source>
</evidence>
<reference evidence="6" key="2">
    <citation type="submission" date="2025-08" db="UniProtKB">
        <authorList>
            <consortium name="Ensembl"/>
        </authorList>
    </citation>
    <scope>IDENTIFICATION</scope>
</reference>
<dbReference type="Gene3D" id="3.40.50.300">
    <property type="entry name" value="P-loop containing nucleotide triphosphate hydrolases"/>
    <property type="match status" value="1"/>
</dbReference>
<dbReference type="InterPro" id="IPR026983">
    <property type="entry name" value="DHC"/>
</dbReference>
<dbReference type="Ensembl" id="ENSECRT00000018063.1">
    <property type="protein sequence ID" value="ENSECRP00000017713.1"/>
    <property type="gene ID" value="ENSECRG00000011742.1"/>
</dbReference>
<dbReference type="Proteomes" id="UP000694620">
    <property type="component" value="Chromosome 13"/>
</dbReference>
<reference evidence="6" key="3">
    <citation type="submission" date="2025-09" db="UniProtKB">
        <authorList>
            <consortium name="Ensembl"/>
        </authorList>
    </citation>
    <scope>IDENTIFICATION</scope>
</reference>
<feature type="domain" description="Dynein heavy chain ATP-binding dynein motor region" evidence="5">
    <location>
        <begin position="397"/>
        <end position="448"/>
    </location>
</feature>
<dbReference type="PANTHER" id="PTHR46532:SF13">
    <property type="entry name" value="CYTOPLASMIC DYNEIN 1 HEAVY CHAIN 1"/>
    <property type="match status" value="1"/>
</dbReference>
<dbReference type="Pfam" id="PF12781">
    <property type="entry name" value="AAA_9"/>
    <property type="match status" value="1"/>
</dbReference>
<reference evidence="6" key="1">
    <citation type="submission" date="2021-06" db="EMBL/GenBank/DDBJ databases">
        <authorList>
            <consortium name="Wellcome Sanger Institute Data Sharing"/>
        </authorList>
    </citation>
    <scope>NUCLEOTIDE SEQUENCE [LARGE SCALE GENOMIC DNA]</scope>
</reference>
<dbReference type="GO" id="GO:0005858">
    <property type="term" value="C:axonemal dynein complex"/>
    <property type="evidence" value="ECO:0007669"/>
    <property type="project" value="TreeGrafter"/>
</dbReference>
<evidence type="ECO:0000256" key="2">
    <source>
        <dbReference type="SAM" id="Coils"/>
    </source>
</evidence>
<dbReference type="FunFam" id="1.20.920.20:FF:000058">
    <property type="entry name" value="Uncharacterized protein"/>
    <property type="match status" value="1"/>
</dbReference>
<dbReference type="InterPro" id="IPR027417">
    <property type="entry name" value="P-loop_NTPase"/>
</dbReference>
<accession>A0A8C4SK54</accession>
<organism evidence="6 7">
    <name type="scientific">Erpetoichthys calabaricus</name>
    <name type="common">Rope fish</name>
    <name type="synonym">Calamoichthys calabaricus</name>
    <dbReference type="NCBI Taxonomy" id="27687"/>
    <lineage>
        <taxon>Eukaryota</taxon>
        <taxon>Metazoa</taxon>
        <taxon>Chordata</taxon>
        <taxon>Craniata</taxon>
        <taxon>Vertebrata</taxon>
        <taxon>Euteleostomi</taxon>
        <taxon>Actinopterygii</taxon>
        <taxon>Polypteriformes</taxon>
        <taxon>Polypteridae</taxon>
        <taxon>Erpetoichthys</taxon>
    </lineage>
</organism>
<evidence type="ECO:0000313" key="6">
    <source>
        <dbReference type="Ensembl" id="ENSECRP00000017713.1"/>
    </source>
</evidence>
<dbReference type="GO" id="GO:0045505">
    <property type="term" value="F:dynein intermediate chain binding"/>
    <property type="evidence" value="ECO:0007669"/>
    <property type="project" value="InterPro"/>
</dbReference>
<dbReference type="Pfam" id="PF12780">
    <property type="entry name" value="AAA_8"/>
    <property type="match status" value="1"/>
</dbReference>
<dbReference type="GO" id="GO:0051959">
    <property type="term" value="F:dynein light intermediate chain binding"/>
    <property type="evidence" value="ECO:0007669"/>
    <property type="project" value="InterPro"/>
</dbReference>
<evidence type="ECO:0000313" key="7">
    <source>
        <dbReference type="Proteomes" id="UP000694620"/>
    </source>
</evidence>
<dbReference type="Pfam" id="PF12777">
    <property type="entry name" value="MT"/>
    <property type="match status" value="1"/>
</dbReference>
<keyword evidence="2" id="KW-0175">Coiled coil</keyword>
<protein>
    <submittedName>
        <fullName evidence="6">Dynein axonemal heavy chain 5</fullName>
    </submittedName>
</protein>
<dbReference type="InterPro" id="IPR024317">
    <property type="entry name" value="Dynein_heavy_chain_D4_dom"/>
</dbReference>
<evidence type="ECO:0000256" key="1">
    <source>
        <dbReference type="ARBA" id="ARBA00008887"/>
    </source>
</evidence>
<dbReference type="FunFam" id="1.20.920.20:FF:000021">
    <property type="entry name" value="Dynein heavy chain 5, axonemal"/>
    <property type="match status" value="1"/>
</dbReference>
<dbReference type="GeneTree" id="ENSGT00940000155533"/>
<keyword evidence="7" id="KW-1185">Reference proteome</keyword>
<gene>
    <name evidence="6" type="primary">DNAH5</name>
</gene>
<feature type="coiled-coil region" evidence="2">
    <location>
        <begin position="266"/>
        <end position="300"/>
    </location>
</feature>
<dbReference type="InterPro" id="IPR035706">
    <property type="entry name" value="AAA_9"/>
</dbReference>
<dbReference type="InterPro" id="IPR024743">
    <property type="entry name" value="Dynein_HC_stalk"/>
</dbReference>
<name>A0A8C4SK54_ERPCA</name>
<feature type="domain" description="Dynein heavy chain coiled coil stalk" evidence="3">
    <location>
        <begin position="187"/>
        <end position="366"/>
    </location>
</feature>
<sequence length="464" mass="52634">MDWFSRWPKDALNAVSEHFLSNYNIDCGPDVKAEVVQCMGSFQDGVAEKCVDYFQRYRRSTHVTPKSYLSFIQGYKTIYKEKHAEVQTLADRMNTGLEKLKEASESVAALSKELEVKEKELQVANEKADMVLKEVTVKAQAAEKVKLEVQKVKDKAQALVDSISADKAIAEEKLEAARPALEEAEAALQQFAKDTINEEVVELLQPYFEMTDYNIETAKRVCGNVAGLCSWTKSMAVFFSINKEVLPLKANLVVQQNRLTIADADLFKAQAELDAKQAELDVVQAEYEKALMEKQTLLEDAERCRHKMQTASSLISGLAGEKERWTEQRKEFAAQTKRLVGDVLLATAFLSYSGPFNQEFRNLLLTDWQKEMKTRKIPFGSNLNLTEMLIDAPTVSEWNLQGLPNDDLSIQNGIIVTKAARFPLLIDPQTQGKIWIKNKEAKNELQFYVCLHFFPRKIQKSPKK</sequence>
<dbReference type="PANTHER" id="PTHR46532">
    <property type="entry name" value="MALE FERTILITY FACTOR KL5"/>
    <property type="match status" value="1"/>
</dbReference>
<dbReference type="GO" id="GO:0007018">
    <property type="term" value="P:microtubule-based movement"/>
    <property type="evidence" value="ECO:0007669"/>
    <property type="project" value="InterPro"/>
</dbReference>